<organism evidence="1">
    <name type="scientific">marine sediment metagenome</name>
    <dbReference type="NCBI Taxonomy" id="412755"/>
    <lineage>
        <taxon>unclassified sequences</taxon>
        <taxon>metagenomes</taxon>
        <taxon>ecological metagenomes</taxon>
    </lineage>
</organism>
<gene>
    <name evidence="1" type="ORF">LCGC14_2119220</name>
</gene>
<protein>
    <submittedName>
        <fullName evidence="1">Uncharacterized protein</fullName>
    </submittedName>
</protein>
<proteinExistence type="predicted"/>
<dbReference type="SUPFAM" id="SSF54637">
    <property type="entry name" value="Thioesterase/thiol ester dehydrase-isomerase"/>
    <property type="match status" value="1"/>
</dbReference>
<dbReference type="InterPro" id="IPR029069">
    <property type="entry name" value="HotDog_dom_sf"/>
</dbReference>
<dbReference type="Gene3D" id="3.10.129.10">
    <property type="entry name" value="Hotdog Thioesterase"/>
    <property type="match status" value="1"/>
</dbReference>
<dbReference type="AlphaFoldDB" id="A0A0F9ERV0"/>
<name>A0A0F9ERV0_9ZZZZ</name>
<comment type="caution">
    <text evidence="1">The sequence shown here is derived from an EMBL/GenBank/DDBJ whole genome shotgun (WGS) entry which is preliminary data.</text>
</comment>
<dbReference type="EMBL" id="LAZR01026355">
    <property type="protein sequence ID" value="KKL69011.1"/>
    <property type="molecule type" value="Genomic_DNA"/>
</dbReference>
<reference evidence="1" key="1">
    <citation type="journal article" date="2015" name="Nature">
        <title>Complex archaea that bridge the gap between prokaryotes and eukaryotes.</title>
        <authorList>
            <person name="Spang A."/>
            <person name="Saw J.H."/>
            <person name="Jorgensen S.L."/>
            <person name="Zaremba-Niedzwiedzka K."/>
            <person name="Martijn J."/>
            <person name="Lind A.E."/>
            <person name="van Eijk R."/>
            <person name="Schleper C."/>
            <person name="Guy L."/>
            <person name="Ettema T.J."/>
        </authorList>
    </citation>
    <scope>NUCLEOTIDE SEQUENCE</scope>
</reference>
<sequence length="202" mass="22708">MVGDTITTRSLIVDRYVKRDRDYVVNEVTCFGSDGRIVSRSRTHQSFLLDAVSGTVVDKKREKRSDRRFDVNAQEPLEDIQSLSKEVTLEMCQKFSGPAKNYHNDIEAARALGFPDIVVQGMMTLCFLSQMMTERFGAGWYDGGRLSVNLVNVLWQKEQVTCRGQVTALTPEGSRQRAHLQVWCEKPDATKVVVGSASALQE</sequence>
<accession>A0A0F9ERV0</accession>
<evidence type="ECO:0000313" key="1">
    <source>
        <dbReference type="EMBL" id="KKL69011.1"/>
    </source>
</evidence>
<dbReference type="CDD" id="cd03441">
    <property type="entry name" value="R_hydratase_like"/>
    <property type="match status" value="1"/>
</dbReference>